<dbReference type="RefSeq" id="WP_110107265.1">
    <property type="nucleotide sequence ID" value="NZ_JACBZZ010000001.1"/>
</dbReference>
<dbReference type="EMBL" id="QHLZ01000012">
    <property type="protein sequence ID" value="PXA64375.1"/>
    <property type="molecule type" value="Genomic_DNA"/>
</dbReference>
<keyword evidence="2" id="KW-1185">Reference proteome</keyword>
<protein>
    <submittedName>
        <fullName evidence="1">Uncharacterized protein</fullName>
    </submittedName>
</protein>
<comment type="caution">
    <text evidence="1">The sequence shown here is derived from an EMBL/GenBank/DDBJ whole genome shotgun (WGS) entry which is preliminary data.</text>
</comment>
<evidence type="ECO:0000313" key="1">
    <source>
        <dbReference type="EMBL" id="PXA64375.1"/>
    </source>
</evidence>
<dbReference type="InterPro" id="IPR029058">
    <property type="entry name" value="AB_hydrolase_fold"/>
</dbReference>
<dbReference type="Proteomes" id="UP000246303">
    <property type="component" value="Unassembled WGS sequence"/>
</dbReference>
<dbReference type="Gene3D" id="3.40.50.1820">
    <property type="entry name" value="alpha/beta hydrolase"/>
    <property type="match status" value="1"/>
</dbReference>
<proteinExistence type="predicted"/>
<accession>A0A2V3DN47</accession>
<reference evidence="1 2" key="1">
    <citation type="submission" date="2018-05" db="EMBL/GenBank/DDBJ databases">
        <title>Genetic diversity of glacier-inhabiting Cryobacterium bacteria in China and description of Cryobacterium mengkeensis sp. nov. and Arthrobacter glacialis sp. nov.</title>
        <authorList>
            <person name="Liu Q."/>
            <person name="Xin Y.-H."/>
        </authorList>
    </citation>
    <scope>NUCLEOTIDE SEQUENCE [LARGE SCALE GENOMIC DNA]</scope>
    <source>
        <strain evidence="1 2">GP3</strain>
    </source>
</reference>
<organism evidence="1 2">
    <name type="scientific">Arthrobacter psychrochitiniphilus</name>
    <dbReference type="NCBI Taxonomy" id="291045"/>
    <lineage>
        <taxon>Bacteria</taxon>
        <taxon>Bacillati</taxon>
        <taxon>Actinomycetota</taxon>
        <taxon>Actinomycetes</taxon>
        <taxon>Micrococcales</taxon>
        <taxon>Micrococcaceae</taxon>
        <taxon>Arthrobacter</taxon>
    </lineage>
</organism>
<gene>
    <name evidence="1" type="ORF">CVS29_15720</name>
</gene>
<evidence type="ECO:0000313" key="2">
    <source>
        <dbReference type="Proteomes" id="UP000246303"/>
    </source>
</evidence>
<dbReference type="Gene3D" id="1.10.260.130">
    <property type="match status" value="1"/>
</dbReference>
<sequence>MPASSDAYPEVRFNDYITPVARTFVRKISSRCLSEPGVLVSLISAIAIDKGKTIFAKDPTTGPMGDRFRENTPVMNIPFPLLIAQGEADTLVIPSVQDAYVAGRCAPGQKLIAGSAPTNNCAALP</sequence>
<dbReference type="AlphaFoldDB" id="A0A2V3DN47"/>
<name>A0A2V3DN47_9MICC</name>
<dbReference type="OrthoDB" id="9798122at2"/>